<dbReference type="PANTHER" id="PTHR43595">
    <property type="entry name" value="37S RIBOSOMAL PROTEIN S26, MITOCHONDRIAL"/>
    <property type="match status" value="1"/>
</dbReference>
<organism evidence="9 10">
    <name type="scientific">Streptobacillus felis</name>
    <dbReference type="NCBI Taxonomy" id="1384509"/>
    <lineage>
        <taxon>Bacteria</taxon>
        <taxon>Fusobacteriati</taxon>
        <taxon>Fusobacteriota</taxon>
        <taxon>Fusobacteriia</taxon>
        <taxon>Fusobacteriales</taxon>
        <taxon>Leptotrichiaceae</taxon>
        <taxon>Streptobacillus</taxon>
    </lineage>
</organism>
<dbReference type="InterPro" id="IPR019833">
    <property type="entry name" value="Mn/Fe_SOD_BS"/>
</dbReference>
<feature type="binding site" evidence="5">
    <location>
        <position position="27"/>
    </location>
    <ligand>
        <name>Mn(2+)</name>
        <dbReference type="ChEBI" id="CHEBI:29035"/>
    </ligand>
</feature>
<dbReference type="Pfam" id="PF02777">
    <property type="entry name" value="Sod_Fe_C"/>
    <property type="match status" value="1"/>
</dbReference>
<dbReference type="PANTHER" id="PTHR43595:SF2">
    <property type="entry name" value="SMALL RIBOSOMAL SUBUNIT PROTEIN MS42"/>
    <property type="match status" value="1"/>
</dbReference>
<evidence type="ECO:0000259" key="8">
    <source>
        <dbReference type="Pfam" id="PF02777"/>
    </source>
</evidence>
<dbReference type="PRINTS" id="PR01703">
    <property type="entry name" value="MNSODISMTASE"/>
</dbReference>
<dbReference type="InterPro" id="IPR036324">
    <property type="entry name" value="Mn/Fe_SOD_N_sf"/>
</dbReference>
<comment type="similarity">
    <text evidence="1 6">Belongs to the iron/manganese superoxide dismutase family.</text>
</comment>
<sequence>MSFILKDLPYAYDALEPVIDKETMYFHHDKHHNAYITNLNNLLEGTGFENATIEEVLTSLDKMPEAKRNGIRNNAGGTYNHDLFWESMIPGGSKEPVGKLKEAIESTFGSFEEFKNVFNAKGLSQFGSGWVWLVSDAEGKLEVVSTANQDSPLSNGKKVILGNDVWEHAYYLNYQNRRGDYLKEWFNVVNWDVVSARY</sequence>
<dbReference type="GO" id="GO:0004784">
    <property type="term" value="F:superoxide dismutase activity"/>
    <property type="evidence" value="ECO:0007669"/>
    <property type="project" value="UniProtKB-EC"/>
</dbReference>
<evidence type="ECO:0000256" key="2">
    <source>
        <dbReference type="ARBA" id="ARBA00012682"/>
    </source>
</evidence>
<dbReference type="RefSeq" id="WP_180136306.1">
    <property type="nucleotide sequence ID" value="NZ_JABMKT010000033.1"/>
</dbReference>
<dbReference type="Gene3D" id="1.10.287.990">
    <property type="entry name" value="Fe,Mn superoxide dismutase (SOD) domain"/>
    <property type="match status" value="1"/>
</dbReference>
<evidence type="ECO:0000313" key="9">
    <source>
        <dbReference type="EMBL" id="NYV28317.1"/>
    </source>
</evidence>
<dbReference type="Gene3D" id="3.55.40.20">
    <property type="entry name" value="Iron/manganese superoxide dismutase, C-terminal domain"/>
    <property type="match status" value="1"/>
</dbReference>
<dbReference type="PROSITE" id="PS00088">
    <property type="entry name" value="SOD_MN"/>
    <property type="match status" value="1"/>
</dbReference>
<accession>A0A7Z0PFM2</accession>
<keyword evidence="3 5" id="KW-0479">Metal-binding</keyword>
<feature type="binding site" evidence="5">
    <location>
        <position position="81"/>
    </location>
    <ligand>
        <name>Mn(2+)</name>
        <dbReference type="ChEBI" id="CHEBI:29035"/>
    </ligand>
</feature>
<dbReference type="InterPro" id="IPR019831">
    <property type="entry name" value="Mn/Fe_SOD_N"/>
</dbReference>
<evidence type="ECO:0000256" key="3">
    <source>
        <dbReference type="ARBA" id="ARBA00022723"/>
    </source>
</evidence>
<evidence type="ECO:0000256" key="6">
    <source>
        <dbReference type="RuleBase" id="RU000414"/>
    </source>
</evidence>
<name>A0A7Z0PFM2_9FUSO</name>
<dbReference type="Proteomes" id="UP000526184">
    <property type="component" value="Unassembled WGS sequence"/>
</dbReference>
<dbReference type="SUPFAM" id="SSF54719">
    <property type="entry name" value="Fe,Mn superoxide dismutase (SOD), C-terminal domain"/>
    <property type="match status" value="1"/>
</dbReference>
<gene>
    <name evidence="9" type="ORF">HP397_05820</name>
</gene>
<dbReference type="GO" id="GO:0046872">
    <property type="term" value="F:metal ion binding"/>
    <property type="evidence" value="ECO:0007669"/>
    <property type="project" value="UniProtKB-KW"/>
</dbReference>
<dbReference type="AlphaFoldDB" id="A0A7Z0PFM2"/>
<protein>
    <recommendedName>
        <fullName evidence="2 6">Superoxide dismutase</fullName>
        <ecNumber evidence="2 6">1.15.1.1</ecNumber>
    </recommendedName>
</protein>
<dbReference type="InterPro" id="IPR001189">
    <property type="entry name" value="Mn/Fe_SOD"/>
</dbReference>
<dbReference type="EC" id="1.15.1.1" evidence="2 6"/>
<dbReference type="FunFam" id="3.55.40.20:FF:000001">
    <property type="entry name" value="Superoxide dismutase"/>
    <property type="match status" value="1"/>
</dbReference>
<dbReference type="PIRSF" id="PIRSF000349">
    <property type="entry name" value="SODismutase"/>
    <property type="match status" value="1"/>
</dbReference>
<dbReference type="GO" id="GO:0005737">
    <property type="term" value="C:cytoplasm"/>
    <property type="evidence" value="ECO:0007669"/>
    <property type="project" value="TreeGrafter"/>
</dbReference>
<dbReference type="SUPFAM" id="SSF46609">
    <property type="entry name" value="Fe,Mn superoxide dismutase (SOD), N-terminal domain"/>
    <property type="match status" value="1"/>
</dbReference>
<dbReference type="InterPro" id="IPR019832">
    <property type="entry name" value="Mn/Fe_SOD_C"/>
</dbReference>
<evidence type="ECO:0000256" key="1">
    <source>
        <dbReference type="ARBA" id="ARBA00008714"/>
    </source>
</evidence>
<dbReference type="InterPro" id="IPR036314">
    <property type="entry name" value="SOD_C_sf"/>
</dbReference>
<evidence type="ECO:0000256" key="4">
    <source>
        <dbReference type="ARBA" id="ARBA00023002"/>
    </source>
</evidence>
<feature type="domain" description="Manganese/iron superoxide dismutase N-terminal" evidence="7">
    <location>
        <begin position="3"/>
        <end position="88"/>
    </location>
</feature>
<feature type="binding site" evidence="5">
    <location>
        <position position="164"/>
    </location>
    <ligand>
        <name>Mn(2+)</name>
        <dbReference type="ChEBI" id="CHEBI:29035"/>
    </ligand>
</feature>
<dbReference type="Pfam" id="PF00081">
    <property type="entry name" value="Sod_Fe_N"/>
    <property type="match status" value="1"/>
</dbReference>
<comment type="function">
    <text evidence="6">Destroys radicals which are normally produced within the cells and which are toxic to biological systems.</text>
</comment>
<comment type="catalytic activity">
    <reaction evidence="6">
        <text>2 superoxide + 2 H(+) = H2O2 + O2</text>
        <dbReference type="Rhea" id="RHEA:20696"/>
        <dbReference type="ChEBI" id="CHEBI:15378"/>
        <dbReference type="ChEBI" id="CHEBI:15379"/>
        <dbReference type="ChEBI" id="CHEBI:16240"/>
        <dbReference type="ChEBI" id="CHEBI:18421"/>
        <dbReference type="EC" id="1.15.1.1"/>
    </reaction>
</comment>
<keyword evidence="10" id="KW-1185">Reference proteome</keyword>
<feature type="binding site" evidence="5">
    <location>
        <position position="168"/>
    </location>
    <ligand>
        <name>Mn(2+)</name>
        <dbReference type="ChEBI" id="CHEBI:29035"/>
    </ligand>
</feature>
<proteinExistence type="inferred from homology"/>
<evidence type="ECO:0000259" key="7">
    <source>
        <dbReference type="Pfam" id="PF00081"/>
    </source>
</evidence>
<reference evidence="9 10" key="1">
    <citation type="submission" date="2020-05" db="EMBL/GenBank/DDBJ databases">
        <title>Streptobacillus felis strain LHL191014123.</title>
        <authorList>
            <person name="Fawzy A."/>
            <person name="Rau J."/>
            <person name="Risse K."/>
            <person name="Schauerte N."/>
            <person name="Geiger C."/>
            <person name="Blom J."/>
            <person name="Imirzalioglu C."/>
            <person name="Falgenhauer J."/>
            <person name="Bach A."/>
            <person name="Herden C."/>
            <person name="Eisenberg T."/>
        </authorList>
    </citation>
    <scope>NUCLEOTIDE SEQUENCE [LARGE SCALE GENOMIC DNA]</scope>
    <source>
        <strain evidence="9 10">LHL191014123</strain>
    </source>
</reference>
<evidence type="ECO:0000256" key="5">
    <source>
        <dbReference type="PIRSR" id="PIRSR000349-1"/>
    </source>
</evidence>
<comment type="caution">
    <text evidence="9">The sequence shown here is derived from an EMBL/GenBank/DDBJ whole genome shotgun (WGS) entry which is preliminary data.</text>
</comment>
<feature type="domain" description="Manganese/iron superoxide dismutase C-terminal" evidence="8">
    <location>
        <begin position="97"/>
        <end position="197"/>
    </location>
</feature>
<dbReference type="EMBL" id="JABMKT010000033">
    <property type="protein sequence ID" value="NYV28317.1"/>
    <property type="molecule type" value="Genomic_DNA"/>
</dbReference>
<keyword evidence="4 6" id="KW-0560">Oxidoreductase</keyword>
<evidence type="ECO:0000313" key="10">
    <source>
        <dbReference type="Proteomes" id="UP000526184"/>
    </source>
</evidence>